<comment type="similarity">
    <text evidence="1">Belongs to the LysR transcriptional regulatory family.</text>
</comment>
<name>A0A1W6L3I2_9BURK</name>
<dbReference type="GO" id="GO:0003677">
    <property type="term" value="F:DNA binding"/>
    <property type="evidence" value="ECO:0007669"/>
    <property type="project" value="UniProtKB-KW"/>
</dbReference>
<keyword evidence="6" id="KW-1185">Reference proteome</keyword>
<evidence type="ECO:0000256" key="2">
    <source>
        <dbReference type="ARBA" id="ARBA00023015"/>
    </source>
</evidence>
<keyword evidence="2" id="KW-0805">Transcription regulation</keyword>
<evidence type="ECO:0000256" key="4">
    <source>
        <dbReference type="ARBA" id="ARBA00023163"/>
    </source>
</evidence>
<dbReference type="AlphaFoldDB" id="A0A1W6L3I2"/>
<dbReference type="Gene3D" id="1.10.10.10">
    <property type="entry name" value="Winged helix-like DNA-binding domain superfamily/Winged helix DNA-binding domain"/>
    <property type="match status" value="1"/>
</dbReference>
<evidence type="ECO:0000313" key="6">
    <source>
        <dbReference type="Proteomes" id="UP000193427"/>
    </source>
</evidence>
<dbReference type="InterPro" id="IPR005119">
    <property type="entry name" value="LysR_subst-bd"/>
</dbReference>
<dbReference type="STRING" id="946333.A4W93_01900"/>
<keyword evidence="3" id="KW-0238">DNA-binding</keyword>
<evidence type="ECO:0000313" key="5">
    <source>
        <dbReference type="EMBL" id="ARN18773.1"/>
    </source>
</evidence>
<dbReference type="Pfam" id="PF03466">
    <property type="entry name" value="LysR_substrate"/>
    <property type="match status" value="1"/>
</dbReference>
<dbReference type="EMBL" id="CP015118">
    <property type="protein sequence ID" value="ARN18773.1"/>
    <property type="molecule type" value="Genomic_DNA"/>
</dbReference>
<evidence type="ECO:0000256" key="3">
    <source>
        <dbReference type="ARBA" id="ARBA00023125"/>
    </source>
</evidence>
<dbReference type="SUPFAM" id="SSF46785">
    <property type="entry name" value="Winged helix' DNA-binding domain"/>
    <property type="match status" value="1"/>
</dbReference>
<dbReference type="PRINTS" id="PR00039">
    <property type="entry name" value="HTHLYSR"/>
</dbReference>
<dbReference type="PANTHER" id="PTHR30537">
    <property type="entry name" value="HTH-TYPE TRANSCRIPTIONAL REGULATOR"/>
    <property type="match status" value="1"/>
</dbReference>
<protein>
    <submittedName>
        <fullName evidence="5">LysR family transcriptional regulator</fullName>
    </submittedName>
</protein>
<organism evidence="5 6">
    <name type="scientific">Piscinibacter gummiphilus</name>
    <dbReference type="NCBI Taxonomy" id="946333"/>
    <lineage>
        <taxon>Bacteria</taxon>
        <taxon>Pseudomonadati</taxon>
        <taxon>Pseudomonadota</taxon>
        <taxon>Betaproteobacteria</taxon>
        <taxon>Burkholderiales</taxon>
        <taxon>Sphaerotilaceae</taxon>
        <taxon>Piscinibacter</taxon>
    </lineage>
</organism>
<evidence type="ECO:0000256" key="1">
    <source>
        <dbReference type="ARBA" id="ARBA00009437"/>
    </source>
</evidence>
<sequence length="302" mass="32975">MDTLNAMATFVRAVDLGSLSAAARELRTTQPTVSKAVAALERHVGVRLLERSTARLAPTDEGRVFLDHARRVLDLQAEALDQVRGHARAPTGQLRINAPLAIGQLRLNAWLLDFLKMHTAVSAELILNDRFVDLAEEGMDVALRLGGAPPPHVVAREVGRSRRGVVASPAYLASAPRIRRPADLSRHEVLRFAWAASLDTLVLDGPRGTRETVPVAGRYRVNSSMAIREGLLLGAGPGLAPDWLVQDLLDSGALVRVLPAWHAEPQRAWVMYPSLRYRPARSRMLVDALCDSVPSWPGFRAA</sequence>
<dbReference type="OrthoDB" id="8928056at2"/>
<dbReference type="FunFam" id="1.10.10.10:FF:000001">
    <property type="entry name" value="LysR family transcriptional regulator"/>
    <property type="match status" value="1"/>
</dbReference>
<proteinExistence type="inferred from homology"/>
<dbReference type="Proteomes" id="UP000193427">
    <property type="component" value="Chromosome"/>
</dbReference>
<gene>
    <name evidence="5" type="ORF">A4W93_01900</name>
</gene>
<dbReference type="PANTHER" id="PTHR30537:SF80">
    <property type="entry name" value="TRANSCRIPTIONAL REGULATOR"/>
    <property type="match status" value="1"/>
</dbReference>
<dbReference type="InterPro" id="IPR000847">
    <property type="entry name" value="LysR_HTH_N"/>
</dbReference>
<dbReference type="InterPro" id="IPR036388">
    <property type="entry name" value="WH-like_DNA-bd_sf"/>
</dbReference>
<dbReference type="InterPro" id="IPR036390">
    <property type="entry name" value="WH_DNA-bd_sf"/>
</dbReference>
<dbReference type="SUPFAM" id="SSF53850">
    <property type="entry name" value="Periplasmic binding protein-like II"/>
    <property type="match status" value="1"/>
</dbReference>
<dbReference type="CDD" id="cd08422">
    <property type="entry name" value="PBP2_CrgA_like"/>
    <property type="match status" value="1"/>
</dbReference>
<reference evidence="5 6" key="1">
    <citation type="submission" date="2016-04" db="EMBL/GenBank/DDBJ databases">
        <title>Complete genome sequence of natural rubber-degrading, novel Gram-negative bacterium, Rhizobacter gummiphilus strain NS21.</title>
        <authorList>
            <person name="Tabata M."/>
            <person name="Kasai D."/>
            <person name="Fukuda M."/>
        </authorList>
    </citation>
    <scope>NUCLEOTIDE SEQUENCE [LARGE SCALE GENOMIC DNA]</scope>
    <source>
        <strain evidence="5 6">NS21</strain>
    </source>
</reference>
<keyword evidence="4" id="KW-0804">Transcription</keyword>
<dbReference type="InterPro" id="IPR058163">
    <property type="entry name" value="LysR-type_TF_proteobact-type"/>
</dbReference>
<dbReference type="KEGG" id="rgu:A4W93_01900"/>
<dbReference type="PROSITE" id="PS50931">
    <property type="entry name" value="HTH_LYSR"/>
    <property type="match status" value="1"/>
</dbReference>
<dbReference type="RefSeq" id="WP_085749014.1">
    <property type="nucleotide sequence ID" value="NZ_BSPR01000012.1"/>
</dbReference>
<dbReference type="Pfam" id="PF00126">
    <property type="entry name" value="HTH_1"/>
    <property type="match status" value="1"/>
</dbReference>
<accession>A0A1W6L3I2</accession>
<dbReference type="Gene3D" id="3.40.190.290">
    <property type="match status" value="1"/>
</dbReference>
<dbReference type="GO" id="GO:0003700">
    <property type="term" value="F:DNA-binding transcription factor activity"/>
    <property type="evidence" value="ECO:0007669"/>
    <property type="project" value="InterPro"/>
</dbReference>